<accession>A0A3B4EJT9</accession>
<dbReference type="STRING" id="42514.ENSPNAP00000035554"/>
<evidence type="ECO:0000256" key="2">
    <source>
        <dbReference type="ARBA" id="ARBA00022884"/>
    </source>
</evidence>
<dbReference type="GeneID" id="108431018"/>
<evidence type="ECO:0000313" key="7">
    <source>
        <dbReference type="Proteomes" id="UP001501920"/>
    </source>
</evidence>
<feature type="region of interest" description="Disordered" evidence="4">
    <location>
        <begin position="145"/>
        <end position="171"/>
    </location>
</feature>
<dbReference type="SUPFAM" id="SSF54928">
    <property type="entry name" value="RNA-binding domain, RBD"/>
    <property type="match status" value="3"/>
</dbReference>
<reference evidence="6 7" key="1">
    <citation type="submission" date="2020-10" db="EMBL/GenBank/DDBJ databases">
        <title>Pygocentrus nattereri (red-bellied piranha) genome, fPygNat1, primary haplotype.</title>
        <authorList>
            <person name="Myers G."/>
            <person name="Meyer A."/>
            <person name="Karagic N."/>
            <person name="Pippel M."/>
            <person name="Winkler S."/>
            <person name="Tracey A."/>
            <person name="Wood J."/>
            <person name="Formenti G."/>
            <person name="Howe K."/>
            <person name="Fedrigo O."/>
            <person name="Jarvis E.D."/>
        </authorList>
    </citation>
    <scope>NUCLEOTIDE SEQUENCE [LARGE SCALE GENOMIC DNA]</scope>
</reference>
<dbReference type="OMA" id="GLNHGCL"/>
<dbReference type="SMART" id="SM00360">
    <property type="entry name" value="RRM"/>
    <property type="match status" value="4"/>
</dbReference>
<dbReference type="GeneTree" id="ENSGT00940000158322"/>
<dbReference type="GO" id="GO:0003723">
    <property type="term" value="F:RNA binding"/>
    <property type="evidence" value="ECO:0007669"/>
    <property type="project" value="UniProtKB-UniRule"/>
</dbReference>
<dbReference type="PANTHER" id="PTHR13976">
    <property type="entry name" value="HETEROGENEOUS NUCLEAR RIBONUCLEOPROTEIN-RELATED"/>
    <property type="match status" value="1"/>
</dbReference>
<dbReference type="PROSITE" id="PS50102">
    <property type="entry name" value="RRM"/>
    <property type="match status" value="1"/>
</dbReference>
<evidence type="ECO:0000256" key="1">
    <source>
        <dbReference type="ARBA" id="ARBA00022737"/>
    </source>
</evidence>
<proteinExistence type="predicted"/>
<dbReference type="CTD" id="777631"/>
<evidence type="ECO:0000313" key="6">
    <source>
        <dbReference type="Ensembl" id="ENSPNAP00000035554.1"/>
    </source>
</evidence>
<dbReference type="RefSeq" id="XP_017559370.1">
    <property type="nucleotide sequence ID" value="XM_017703881.2"/>
</dbReference>
<reference evidence="6" key="3">
    <citation type="submission" date="2025-09" db="UniProtKB">
        <authorList>
            <consortium name="Ensembl"/>
        </authorList>
    </citation>
    <scope>IDENTIFICATION</scope>
</reference>
<dbReference type="AlphaFoldDB" id="A0A3B4EJT9"/>
<dbReference type="Gene3D" id="3.30.70.330">
    <property type="match status" value="3"/>
</dbReference>
<keyword evidence="2 3" id="KW-0694">RNA-binding</keyword>
<dbReference type="OrthoDB" id="2588702at2759"/>
<feature type="compositionally biased region" description="Polar residues" evidence="4">
    <location>
        <begin position="153"/>
        <end position="171"/>
    </location>
</feature>
<keyword evidence="7" id="KW-1185">Reference proteome</keyword>
<evidence type="ECO:0000256" key="3">
    <source>
        <dbReference type="PROSITE-ProRule" id="PRU00176"/>
    </source>
</evidence>
<dbReference type="Pfam" id="PF00076">
    <property type="entry name" value="RRM_1"/>
    <property type="match status" value="1"/>
</dbReference>
<organism evidence="6 7">
    <name type="scientific">Pygocentrus nattereri</name>
    <name type="common">Red-bellied piranha</name>
    <dbReference type="NCBI Taxonomy" id="42514"/>
    <lineage>
        <taxon>Eukaryota</taxon>
        <taxon>Metazoa</taxon>
        <taxon>Chordata</taxon>
        <taxon>Craniata</taxon>
        <taxon>Vertebrata</taxon>
        <taxon>Euteleostomi</taxon>
        <taxon>Actinopterygii</taxon>
        <taxon>Neopterygii</taxon>
        <taxon>Teleostei</taxon>
        <taxon>Ostariophysi</taxon>
        <taxon>Characiformes</taxon>
        <taxon>Characoidei</taxon>
        <taxon>Pygocentrus</taxon>
    </lineage>
</organism>
<sequence>MVTVRRLLGLNAEAGSEDIRAFFHGLHIPEGGVHIIGGRRGEAFIIFTTEKDGQLAMERNGELLKGSSITLHVSSLAEFKRKIESRLRKQKRSVVEKKAAQMERKKPDVKKVVEKADLQVAALPELGTALLLGIMAAFQGIQSNNQESQSQSLPASTHQLPASPRPHQSGNQMIQGMDQTHHINKGKESIAQPMRVHTLEHESSSREIKAHEPGYLRLYGLPNHVTKTEVGRVLEGLSVLEVIPSVFLGRDYCCLVKVASLEEAEEGLKYSHRTLEDSFVEIRMAHERMWTYATELYECGQCSTSSEPDRISPDGHLFQTSLYKKVSEDRSLSGSPKRYRFDSPPPTTEYCVMVKNLSSKTTKTEIKELFSCFHLPNNKIIHLLNKWGERTSTAFIIFTHAEDYASAMNMDGSPNGSKTLVVSSITMDKMRELMYKERHKETKRSYFPEKDWTAPSCIYARNFPADVRKIEVKDFFCLYRISEDDITLLKDGNGNGTGEALIEFNCEQAAKEAHSLHGDVFLGQKILLTCISPQQMRSILQETH</sequence>
<evidence type="ECO:0000256" key="4">
    <source>
        <dbReference type="SAM" id="MobiDB-lite"/>
    </source>
</evidence>
<dbReference type="InterPro" id="IPR050666">
    <property type="entry name" value="ESRP"/>
</dbReference>
<evidence type="ECO:0000259" key="5">
    <source>
        <dbReference type="PROSITE" id="PS50102"/>
    </source>
</evidence>
<keyword evidence="1" id="KW-0677">Repeat</keyword>
<dbReference type="RefSeq" id="XP_017559372.1">
    <property type="nucleotide sequence ID" value="XM_017703883.2"/>
</dbReference>
<dbReference type="Proteomes" id="UP001501920">
    <property type="component" value="Chromosome 24"/>
</dbReference>
<reference evidence="6" key="2">
    <citation type="submission" date="2025-08" db="UniProtKB">
        <authorList>
            <consortium name="Ensembl"/>
        </authorList>
    </citation>
    <scope>IDENTIFICATION</scope>
</reference>
<feature type="domain" description="RRM" evidence="5">
    <location>
        <begin position="456"/>
        <end position="533"/>
    </location>
</feature>
<name>A0A3B4EJT9_PYGNA</name>
<dbReference type="InterPro" id="IPR035979">
    <property type="entry name" value="RBD_domain_sf"/>
</dbReference>
<dbReference type="Ensembl" id="ENSPNAT00000028742.2">
    <property type="protein sequence ID" value="ENSPNAP00000035554.1"/>
    <property type="gene ID" value="ENSPNAG00000025628.2"/>
</dbReference>
<protein>
    <recommendedName>
        <fullName evidence="5">RRM domain-containing protein</fullName>
    </recommendedName>
</protein>
<dbReference type="InterPro" id="IPR000504">
    <property type="entry name" value="RRM_dom"/>
</dbReference>
<dbReference type="InterPro" id="IPR012677">
    <property type="entry name" value="Nucleotide-bd_a/b_plait_sf"/>
</dbReference>